<accession>A0AAV3UFH7</accession>
<evidence type="ECO:0000313" key="5">
    <source>
        <dbReference type="Proteomes" id="UP001501729"/>
    </source>
</evidence>
<evidence type="ECO:0000313" key="4">
    <source>
        <dbReference type="EMBL" id="GAA5047085.1"/>
    </source>
</evidence>
<dbReference type="RefSeq" id="WP_227776486.1">
    <property type="nucleotide sequence ID" value="NZ_BAABKX010000001.1"/>
</dbReference>
<keyword evidence="5" id="KW-1185">Reference proteome</keyword>
<evidence type="ECO:0008006" key="6">
    <source>
        <dbReference type="Google" id="ProtNLM"/>
    </source>
</evidence>
<dbReference type="AlphaFoldDB" id="A0AAV3UFH7"/>
<organism evidence="4 5">
    <name type="scientific">Haladaptatus pallidirubidus</name>
    <dbReference type="NCBI Taxonomy" id="1008152"/>
    <lineage>
        <taxon>Archaea</taxon>
        <taxon>Methanobacteriati</taxon>
        <taxon>Methanobacteriota</taxon>
        <taxon>Stenosarchaea group</taxon>
        <taxon>Halobacteria</taxon>
        <taxon>Halobacteriales</taxon>
        <taxon>Haladaptataceae</taxon>
        <taxon>Haladaptatus</taxon>
    </lineage>
</organism>
<dbReference type="EMBL" id="BAABKX010000001">
    <property type="protein sequence ID" value="GAA5047085.1"/>
    <property type="molecule type" value="Genomic_DNA"/>
</dbReference>
<dbReference type="PRINTS" id="PR00834">
    <property type="entry name" value="PROTEASES2C"/>
</dbReference>
<dbReference type="SUPFAM" id="SSF50494">
    <property type="entry name" value="Trypsin-like serine proteases"/>
    <property type="match status" value="1"/>
</dbReference>
<proteinExistence type="predicted"/>
<protein>
    <recommendedName>
        <fullName evidence="6">Trypsin-like serine protease</fullName>
    </recommendedName>
</protein>
<feature type="region of interest" description="Disordered" evidence="3">
    <location>
        <begin position="247"/>
        <end position="267"/>
    </location>
</feature>
<dbReference type="InterPro" id="IPR009003">
    <property type="entry name" value="Peptidase_S1_PA"/>
</dbReference>
<name>A0AAV3UFH7_9EURY</name>
<keyword evidence="2" id="KW-0378">Hydrolase</keyword>
<dbReference type="PANTHER" id="PTHR43343">
    <property type="entry name" value="PEPTIDASE S12"/>
    <property type="match status" value="1"/>
</dbReference>
<reference evidence="4 5" key="1">
    <citation type="journal article" date="2019" name="Int. J. Syst. Evol. Microbiol.">
        <title>The Global Catalogue of Microorganisms (GCM) 10K type strain sequencing project: providing services to taxonomists for standard genome sequencing and annotation.</title>
        <authorList>
            <consortium name="The Broad Institute Genomics Platform"/>
            <consortium name="The Broad Institute Genome Sequencing Center for Infectious Disease"/>
            <person name="Wu L."/>
            <person name="Ma J."/>
        </authorList>
    </citation>
    <scope>NUCLEOTIDE SEQUENCE [LARGE SCALE GENOMIC DNA]</scope>
    <source>
        <strain evidence="4 5">JCM 17504</strain>
    </source>
</reference>
<keyword evidence="1" id="KW-0645">Protease</keyword>
<dbReference type="Proteomes" id="UP001501729">
    <property type="component" value="Unassembled WGS sequence"/>
</dbReference>
<evidence type="ECO:0000256" key="3">
    <source>
        <dbReference type="SAM" id="MobiDB-lite"/>
    </source>
</evidence>
<sequence length="267" mass="27854">MENRPFVLLVAVVVVTSSGGFAEIGSAQPQTAQNQQGQHVQNQQAQSCQYPALYDRTIDSVVAVRVETARGVGEGSGFVYRLFDSDSAGYIVTNEHVVADAAALEVQFNRGEFRPAEVVGTAPRADLAVLRVERIPGYVDSLSLATGRAEPGQRVAALGNPLGLQGTITQGVVSGVNRTLPTRQGFSIPGAIQTDAAINPGNSGGPLVTCRGRVIGVNTAGIVGSENLGFAIPVPVVRRTVPSLVGDANHTTAIPTDDSRVSDKISR</sequence>
<dbReference type="Gene3D" id="2.40.10.120">
    <property type="match status" value="1"/>
</dbReference>
<dbReference type="GO" id="GO:0004252">
    <property type="term" value="F:serine-type endopeptidase activity"/>
    <property type="evidence" value="ECO:0007669"/>
    <property type="project" value="InterPro"/>
</dbReference>
<feature type="compositionally biased region" description="Basic and acidic residues" evidence="3">
    <location>
        <begin position="257"/>
        <end position="267"/>
    </location>
</feature>
<gene>
    <name evidence="4" type="ORF">GCM10025751_17180</name>
</gene>
<dbReference type="PANTHER" id="PTHR43343:SF3">
    <property type="entry name" value="PROTEASE DO-LIKE 8, CHLOROPLASTIC"/>
    <property type="match status" value="1"/>
</dbReference>
<comment type="caution">
    <text evidence="4">The sequence shown here is derived from an EMBL/GenBank/DDBJ whole genome shotgun (WGS) entry which is preliminary data.</text>
</comment>
<dbReference type="GO" id="GO:0006508">
    <property type="term" value="P:proteolysis"/>
    <property type="evidence" value="ECO:0007669"/>
    <property type="project" value="UniProtKB-KW"/>
</dbReference>
<dbReference type="Pfam" id="PF13365">
    <property type="entry name" value="Trypsin_2"/>
    <property type="match status" value="1"/>
</dbReference>
<dbReference type="GeneID" id="68612311"/>
<evidence type="ECO:0000256" key="1">
    <source>
        <dbReference type="ARBA" id="ARBA00022670"/>
    </source>
</evidence>
<dbReference type="InterPro" id="IPR051201">
    <property type="entry name" value="Chloro_Bact_Ser_Proteases"/>
</dbReference>
<dbReference type="InterPro" id="IPR001940">
    <property type="entry name" value="Peptidase_S1C"/>
</dbReference>
<evidence type="ECO:0000256" key="2">
    <source>
        <dbReference type="ARBA" id="ARBA00022801"/>
    </source>
</evidence>